<evidence type="ECO:0000313" key="6">
    <source>
        <dbReference type="EMBL" id="ACP19533.1"/>
    </source>
</evidence>
<feature type="non-terminal residue" evidence="6">
    <location>
        <position position="1"/>
    </location>
</feature>
<keyword evidence="3" id="KW-0862">Zinc</keyword>
<dbReference type="InterPro" id="IPR019787">
    <property type="entry name" value="Znf_PHD-finger"/>
</dbReference>
<keyword evidence="2 4" id="KW-0863">Zinc-finger</keyword>
<dbReference type="InterPro" id="IPR001965">
    <property type="entry name" value="Znf_PHD"/>
</dbReference>
<dbReference type="InterPro" id="IPR059009">
    <property type="entry name" value="Znf_C2H2_17_1st"/>
</dbReference>
<dbReference type="InterPro" id="IPR019786">
    <property type="entry name" value="Zinc_finger_PHD-type_CS"/>
</dbReference>
<dbReference type="EMBL" id="FJ860124">
    <property type="protein sequence ID" value="ACP19533.1"/>
    <property type="molecule type" value="Genomic_DNA"/>
</dbReference>
<dbReference type="GO" id="GO:0008270">
    <property type="term" value="F:zinc ion binding"/>
    <property type="evidence" value="ECO:0007669"/>
    <property type="project" value="UniProtKB-KW"/>
</dbReference>
<reference evidence="6" key="1">
    <citation type="journal article" date="2009" name="Mycol. Res.">
        <title>Identification of heavy metal regulated genes from the root associated ascomycete Cadophora finlandica using a genomic microarray.</title>
        <authorList>
            <person name="Gorfer M."/>
            <person name="Persak H."/>
            <person name="Berger H."/>
            <person name="Brynda S."/>
            <person name="Bandian D."/>
            <person name="Strauss J."/>
        </authorList>
    </citation>
    <scope>NUCLEOTIDE SEQUENCE</scope>
    <source>
        <strain evidence="6">PRF15</strain>
    </source>
</reference>
<proteinExistence type="predicted"/>
<dbReference type="SMART" id="SM00249">
    <property type="entry name" value="PHD"/>
    <property type="match status" value="1"/>
</dbReference>
<keyword evidence="1" id="KW-0479">Metal-binding</keyword>
<dbReference type="InterPro" id="IPR011011">
    <property type="entry name" value="Znf_FYVE_PHD"/>
</dbReference>
<dbReference type="AlphaFoldDB" id="C3VES4"/>
<evidence type="ECO:0000256" key="1">
    <source>
        <dbReference type="ARBA" id="ARBA00022723"/>
    </source>
</evidence>
<accession>C3VES4</accession>
<evidence type="ECO:0000256" key="3">
    <source>
        <dbReference type="ARBA" id="ARBA00022833"/>
    </source>
</evidence>
<dbReference type="SMART" id="SM00355">
    <property type="entry name" value="ZnF_C2H2"/>
    <property type="match status" value="2"/>
</dbReference>
<dbReference type="InterPro" id="IPR013083">
    <property type="entry name" value="Znf_RING/FYVE/PHD"/>
</dbReference>
<dbReference type="SUPFAM" id="SSF57903">
    <property type="entry name" value="FYVE/PHD zinc finger"/>
    <property type="match status" value="1"/>
</dbReference>
<dbReference type="Gene3D" id="3.30.40.10">
    <property type="entry name" value="Zinc/RING finger domain, C3HC4 (zinc finger)"/>
    <property type="match status" value="1"/>
</dbReference>
<feature type="domain" description="PHD-type" evidence="5">
    <location>
        <begin position="56"/>
        <end position="104"/>
    </location>
</feature>
<dbReference type="Pfam" id="PF00628">
    <property type="entry name" value="PHD"/>
    <property type="match status" value="1"/>
</dbReference>
<evidence type="ECO:0000256" key="4">
    <source>
        <dbReference type="PROSITE-ProRule" id="PRU00146"/>
    </source>
</evidence>
<dbReference type="Gene3D" id="3.30.160.60">
    <property type="entry name" value="Classic Zinc Finger"/>
    <property type="match status" value="1"/>
</dbReference>
<sequence length="276" mass="31360">DPLERRSEPYLCSEDFSTKNFGRDVLPCSLCKNYDENASYTGRDPELNGNWYCKGCRPCSICGDSKGDFLLCDTCDGAYHLLCASISTTPDEDEDWHCTNCLEGVIASLGRKEKPTTRGKKGRTLREHPLYHNVTCKADGLYHCPFENDPTANYTHQPQKLKCNYDKSVDAHLRLFKCNVKACKDLLGFSSTACLLRHEREAHAMHGHGDKPFVCPFQNCSRAGNGFPRRWNLRDHMKRVHTNSGRQPRKSRVTSLAKPAPHYVTLIASWMERIDL</sequence>
<evidence type="ECO:0000259" key="5">
    <source>
        <dbReference type="PROSITE" id="PS50016"/>
    </source>
</evidence>
<dbReference type="InterPro" id="IPR059095">
    <property type="entry name" value="Znf_C2H2_17_2nd"/>
</dbReference>
<organism evidence="6">
    <name type="scientific">Hyaloscypha finlandica</name>
    <dbReference type="NCBI Taxonomy" id="2482753"/>
    <lineage>
        <taxon>Eukaryota</taxon>
        <taxon>Fungi</taxon>
        <taxon>Dikarya</taxon>
        <taxon>Ascomycota</taxon>
        <taxon>Pezizomycotina</taxon>
        <taxon>Leotiomycetes</taxon>
        <taxon>Helotiales</taxon>
        <taxon>Hyaloscyphaceae</taxon>
        <taxon>Hyaloscypha</taxon>
    </lineage>
</organism>
<dbReference type="InterPro" id="IPR013087">
    <property type="entry name" value="Znf_C2H2_type"/>
</dbReference>
<dbReference type="Pfam" id="PF26176">
    <property type="entry name" value="zf_C2H2_17_2"/>
    <property type="match status" value="1"/>
</dbReference>
<evidence type="ECO:0000256" key="2">
    <source>
        <dbReference type="ARBA" id="ARBA00022771"/>
    </source>
</evidence>
<protein>
    <submittedName>
        <fullName evidence="6">Zn-finger protein</fullName>
    </submittedName>
</protein>
<dbReference type="PROSITE" id="PS50016">
    <property type="entry name" value="ZF_PHD_2"/>
    <property type="match status" value="1"/>
</dbReference>
<dbReference type="Pfam" id="PF26177">
    <property type="entry name" value="zf_C2H2_17_1st"/>
    <property type="match status" value="1"/>
</dbReference>
<dbReference type="PROSITE" id="PS01359">
    <property type="entry name" value="ZF_PHD_1"/>
    <property type="match status" value="1"/>
</dbReference>
<name>C3VES4_9HELO</name>